<dbReference type="Gene3D" id="3.40.50.200">
    <property type="entry name" value="Peptidase S8/S53 domain"/>
    <property type="match status" value="1"/>
</dbReference>
<dbReference type="RefSeq" id="WP_135550795.1">
    <property type="nucleotide sequence ID" value="NZ_SPQQ01000010.1"/>
</dbReference>
<dbReference type="Proteomes" id="UP000298460">
    <property type="component" value="Unassembled WGS sequence"/>
</dbReference>
<proteinExistence type="predicted"/>
<sequence>MLPQNDAVRKLLRVKPWHDAGYRGKGNIVILDGPEGKPRAGMQPYLTDVFGTATESGHASNVAQVIHEFAPDAHIYYLDSTRNKDAVFEWVKANKDRLKIKFINVSQAGLRGMETPDFLRYAALGLILVCASGNDDSEEWISYPARYTAPNFIAVGSATRDGNGIAGYSNEGEGLDVVVPSGVYIQREDGYVWPVDGTSFSSPTVTAMLHVYAEYLEDAGLPDMTPAEVEAFAHGVALDILTKGYDIRSGYGLLVMPETVPVTIPEVKEVPPLTAEPKKLYHVLSTPYLKQDEAQAKADALRAKGITTYLVHSLQFGAFGVEGNAVNQQNNLLENEEVDTYIAQY</sequence>
<dbReference type="AlphaFoldDB" id="A0A4Z0QZA9"/>
<dbReference type="GO" id="GO:0006508">
    <property type="term" value="P:proteolysis"/>
    <property type="evidence" value="ECO:0007669"/>
    <property type="project" value="InterPro"/>
</dbReference>
<organism evidence="2 3">
    <name type="scientific">Desulfosporosinus fructosivorans</name>
    <dbReference type="NCBI Taxonomy" id="2018669"/>
    <lineage>
        <taxon>Bacteria</taxon>
        <taxon>Bacillati</taxon>
        <taxon>Bacillota</taxon>
        <taxon>Clostridia</taxon>
        <taxon>Eubacteriales</taxon>
        <taxon>Desulfitobacteriaceae</taxon>
        <taxon>Desulfosporosinus</taxon>
    </lineage>
</organism>
<dbReference type="Pfam" id="PF00082">
    <property type="entry name" value="Peptidase_S8"/>
    <property type="match status" value="1"/>
</dbReference>
<dbReference type="InterPro" id="IPR036852">
    <property type="entry name" value="Peptidase_S8/S53_dom_sf"/>
</dbReference>
<name>A0A4Z0QZA9_9FIRM</name>
<reference evidence="2 3" key="1">
    <citation type="submission" date="2019-03" db="EMBL/GenBank/DDBJ databases">
        <title>Draft Genome Sequence of Desulfosporosinus fructosivorans Strain 63.6F, Isolated from Marine Sediment in the Baltic Sea.</title>
        <authorList>
            <person name="Hausmann B."/>
            <person name="Vandieken V."/>
            <person name="Pjevac P."/>
            <person name="Schreck K."/>
            <person name="Herbold C.W."/>
            <person name="Loy A."/>
        </authorList>
    </citation>
    <scope>NUCLEOTIDE SEQUENCE [LARGE SCALE GENOMIC DNA]</scope>
    <source>
        <strain evidence="2 3">63.6F</strain>
    </source>
</reference>
<dbReference type="EMBL" id="SPQQ01000010">
    <property type="protein sequence ID" value="TGE35858.1"/>
    <property type="molecule type" value="Genomic_DNA"/>
</dbReference>
<accession>A0A4Z0QZA9</accession>
<evidence type="ECO:0000313" key="2">
    <source>
        <dbReference type="EMBL" id="TGE35858.1"/>
    </source>
</evidence>
<keyword evidence="3" id="KW-1185">Reference proteome</keyword>
<evidence type="ECO:0000259" key="1">
    <source>
        <dbReference type="Pfam" id="PF00082"/>
    </source>
</evidence>
<gene>
    <name evidence="2" type="ORF">E4K67_22330</name>
</gene>
<dbReference type="OrthoDB" id="4547474at2"/>
<protein>
    <recommendedName>
        <fullName evidence="1">Peptidase S8/S53 domain-containing protein</fullName>
    </recommendedName>
</protein>
<dbReference type="SUPFAM" id="SSF52743">
    <property type="entry name" value="Subtilisin-like"/>
    <property type="match status" value="1"/>
</dbReference>
<evidence type="ECO:0000313" key="3">
    <source>
        <dbReference type="Proteomes" id="UP000298460"/>
    </source>
</evidence>
<comment type="caution">
    <text evidence="2">The sequence shown here is derived from an EMBL/GenBank/DDBJ whole genome shotgun (WGS) entry which is preliminary data.</text>
</comment>
<dbReference type="InterPro" id="IPR000209">
    <property type="entry name" value="Peptidase_S8/S53_dom"/>
</dbReference>
<dbReference type="CDD" id="cd00306">
    <property type="entry name" value="Peptidases_S8_S53"/>
    <property type="match status" value="1"/>
</dbReference>
<feature type="domain" description="Peptidase S8/S53" evidence="1">
    <location>
        <begin position="57"/>
        <end position="233"/>
    </location>
</feature>
<dbReference type="GO" id="GO:0004252">
    <property type="term" value="F:serine-type endopeptidase activity"/>
    <property type="evidence" value="ECO:0007669"/>
    <property type="project" value="InterPro"/>
</dbReference>